<accession>A0AAU9DBB7</accession>
<dbReference type="EMBL" id="AP027059">
    <property type="protein sequence ID" value="BDU50545.1"/>
    <property type="molecule type" value="Genomic_DNA"/>
</dbReference>
<comment type="similarity">
    <text evidence="1">Belongs to the bacterial solute-binding protein 1 family.</text>
</comment>
<dbReference type="GO" id="GO:0042956">
    <property type="term" value="P:maltodextrin transmembrane transport"/>
    <property type="evidence" value="ECO:0007669"/>
    <property type="project" value="TreeGrafter"/>
</dbReference>
<evidence type="ECO:0000313" key="5">
    <source>
        <dbReference type="Proteomes" id="UP001321582"/>
    </source>
</evidence>
<gene>
    <name evidence="4" type="ORF">HLVA_11140</name>
</gene>
<evidence type="ECO:0000313" key="4">
    <source>
        <dbReference type="EMBL" id="BDU50545.1"/>
    </source>
</evidence>
<dbReference type="GO" id="GO:1901982">
    <property type="term" value="F:maltose binding"/>
    <property type="evidence" value="ECO:0007669"/>
    <property type="project" value="TreeGrafter"/>
</dbReference>
<keyword evidence="3" id="KW-0732">Signal</keyword>
<evidence type="ECO:0000256" key="1">
    <source>
        <dbReference type="ARBA" id="ARBA00008520"/>
    </source>
</evidence>
<dbReference type="CDD" id="cd14750">
    <property type="entry name" value="PBP2_TMBP"/>
    <property type="match status" value="1"/>
</dbReference>
<dbReference type="RefSeq" id="WP_307903410.1">
    <property type="nucleotide sequence ID" value="NZ_AP027059.1"/>
</dbReference>
<dbReference type="Gene3D" id="3.40.190.10">
    <property type="entry name" value="Periplasmic binding protein-like II"/>
    <property type="match status" value="2"/>
</dbReference>
<dbReference type="PANTHER" id="PTHR30061">
    <property type="entry name" value="MALTOSE-BINDING PERIPLASMIC PROTEIN"/>
    <property type="match status" value="1"/>
</dbReference>
<organism evidence="4 5">
    <name type="scientific">Haliovirga abyssi</name>
    <dbReference type="NCBI Taxonomy" id="2996794"/>
    <lineage>
        <taxon>Bacteria</taxon>
        <taxon>Fusobacteriati</taxon>
        <taxon>Fusobacteriota</taxon>
        <taxon>Fusobacteriia</taxon>
        <taxon>Fusobacteriales</taxon>
        <taxon>Haliovirgaceae</taxon>
        <taxon>Haliovirga</taxon>
    </lineage>
</organism>
<dbReference type="AlphaFoldDB" id="A0AAU9DBB7"/>
<dbReference type="Proteomes" id="UP001321582">
    <property type="component" value="Chromosome"/>
</dbReference>
<name>A0AAU9DBB7_9FUSO</name>
<protein>
    <submittedName>
        <fullName evidence="4">ABC transporter substrate-binding protein</fullName>
    </submittedName>
</protein>
<proteinExistence type="inferred from homology"/>
<evidence type="ECO:0000256" key="2">
    <source>
        <dbReference type="ARBA" id="ARBA00022448"/>
    </source>
</evidence>
<reference evidence="4 5" key="1">
    <citation type="submission" date="2022-11" db="EMBL/GenBank/DDBJ databases">
        <title>Haliovirga abyssi gen. nov., sp. nov., a mesophilic fermentative bacterium isolated from the Iheya North hydrothermal field and the proposal of Haliovirgaceae fam. nov.</title>
        <authorList>
            <person name="Miyazaki U."/>
            <person name="Tame A."/>
            <person name="Miyazaki J."/>
            <person name="Takai K."/>
            <person name="Sawayama S."/>
            <person name="Kitajima M."/>
            <person name="Okamoto A."/>
            <person name="Nakagawa S."/>
        </authorList>
    </citation>
    <scope>NUCLEOTIDE SEQUENCE [LARGE SCALE GENOMIC DNA]</scope>
    <source>
        <strain evidence="4 5">IC12</strain>
    </source>
</reference>
<evidence type="ECO:0000256" key="3">
    <source>
        <dbReference type="ARBA" id="ARBA00022729"/>
    </source>
</evidence>
<dbReference type="PANTHER" id="PTHR30061:SF50">
    <property type="entry name" value="MALTOSE_MALTODEXTRIN-BINDING PERIPLASMIC PROTEIN"/>
    <property type="match status" value="1"/>
</dbReference>
<dbReference type="InterPro" id="IPR006059">
    <property type="entry name" value="SBP"/>
</dbReference>
<keyword evidence="2" id="KW-0813">Transport</keyword>
<sequence length="416" mass="47832">MKKYVVYILILGILIGINGCRKKKAQVKKIKIIYASNMYPIPATEEVIKRFNAIQNKIEVVHLNLSGTTNEVHDKYETILSRRSHDIDLFLGDVVWVAEMAQKGYILDIDDYIKRDNINLSNYIEGSLKATYYKNKIWGLPIFIDAGMLFYRKDIVATPPKSWDELIEMAKRYKGKKGTVDGYDFQCYSYEGLICNFLEYIYSYGGEVLDSNENVVIDSKEAKRGFEKFMEIEKSDFVPKDIKNYKEKESENNFLGGKSVFSRNWPYLWSESLKTDLKGKIGISPLPKGDKKSAAVLGGWVGMINKSTKHKEEAWEFLKFLASEEGEKIRAIKNGVSPTYIPLYRDKGLTELYPYFKNPEFLKALKAAVPRPVSPVYPKVSEIMQIEILKVINNEETIDQSLKNMEMKIKDAIKSK</sequence>
<dbReference type="SUPFAM" id="SSF53850">
    <property type="entry name" value="Periplasmic binding protein-like II"/>
    <property type="match status" value="1"/>
</dbReference>
<dbReference type="GO" id="GO:0055052">
    <property type="term" value="C:ATP-binding cassette (ABC) transporter complex, substrate-binding subunit-containing"/>
    <property type="evidence" value="ECO:0007669"/>
    <property type="project" value="TreeGrafter"/>
</dbReference>
<keyword evidence="5" id="KW-1185">Reference proteome</keyword>
<dbReference type="GO" id="GO:0015768">
    <property type="term" value="P:maltose transport"/>
    <property type="evidence" value="ECO:0007669"/>
    <property type="project" value="TreeGrafter"/>
</dbReference>
<dbReference type="Pfam" id="PF01547">
    <property type="entry name" value="SBP_bac_1"/>
    <property type="match status" value="1"/>
</dbReference>
<dbReference type="KEGG" id="haby:HLVA_11140"/>